<gene>
    <name evidence="2" type="ORF">EV356DRAFT_522614</name>
</gene>
<protein>
    <recommendedName>
        <fullName evidence="1">Rad51-like C-terminal domain-containing protein</fullName>
    </recommendedName>
</protein>
<evidence type="ECO:0000259" key="1">
    <source>
        <dbReference type="Pfam" id="PF08423"/>
    </source>
</evidence>
<evidence type="ECO:0000313" key="3">
    <source>
        <dbReference type="Proteomes" id="UP000800092"/>
    </source>
</evidence>
<dbReference type="GO" id="GO:0042148">
    <property type="term" value="P:DNA strand invasion"/>
    <property type="evidence" value="ECO:0007669"/>
    <property type="project" value="TreeGrafter"/>
</dbReference>
<feature type="domain" description="Rad51-like C-terminal" evidence="1">
    <location>
        <begin position="154"/>
        <end position="202"/>
    </location>
</feature>
<dbReference type="GO" id="GO:0000730">
    <property type="term" value="P:DNA recombinase assembly"/>
    <property type="evidence" value="ECO:0007669"/>
    <property type="project" value="TreeGrafter"/>
</dbReference>
<name>A0A6A6HDW2_VIRVR</name>
<dbReference type="GO" id="GO:0003697">
    <property type="term" value="F:single-stranded DNA binding"/>
    <property type="evidence" value="ECO:0007669"/>
    <property type="project" value="TreeGrafter"/>
</dbReference>
<dbReference type="AlphaFoldDB" id="A0A6A6HDW2"/>
<sequence length="205" mass="22250">MDTSKLNASGYYKIASVHIAIRRILLKIKGFSRVKVENIKKSTPKCQPITSPHGPVQSGKTEVSHVMSIIAQVPKEVGGADAMVAELYAESTFLPEGEHQHKLSNTLFMSSSGNEHRLLIIDGSAACFRMGFQSSGEVAKRQRKTCPGVRALFAGYIPALASETWILLRKGLGEELVNPRENASMPEQEATYQITAGGINDPGKP</sequence>
<feature type="domain" description="Rad51-like C-terminal" evidence="1">
    <location>
        <begin position="36"/>
        <end position="96"/>
    </location>
</feature>
<dbReference type="Proteomes" id="UP000800092">
    <property type="component" value="Unassembled WGS sequence"/>
</dbReference>
<dbReference type="GO" id="GO:0070192">
    <property type="term" value="P:chromosome organization involved in meiotic cell cycle"/>
    <property type="evidence" value="ECO:0007669"/>
    <property type="project" value="TreeGrafter"/>
</dbReference>
<dbReference type="GO" id="GO:0000794">
    <property type="term" value="C:condensed nuclear chromosome"/>
    <property type="evidence" value="ECO:0007669"/>
    <property type="project" value="TreeGrafter"/>
</dbReference>
<dbReference type="PANTHER" id="PTHR22942:SF30">
    <property type="entry name" value="MEIOTIC RECOMBINATION PROTEIN DMC1_LIM15 HOMOLOG"/>
    <property type="match status" value="1"/>
</dbReference>
<dbReference type="InterPro" id="IPR013632">
    <property type="entry name" value="Rad51_C"/>
</dbReference>
<dbReference type="GO" id="GO:0006312">
    <property type="term" value="P:mitotic recombination"/>
    <property type="evidence" value="ECO:0007669"/>
    <property type="project" value="TreeGrafter"/>
</dbReference>
<dbReference type="Gene3D" id="1.10.150.20">
    <property type="entry name" value="5' to 3' exonuclease, C-terminal subdomain"/>
    <property type="match status" value="1"/>
</dbReference>
<evidence type="ECO:0000313" key="2">
    <source>
        <dbReference type="EMBL" id="KAF2236019.1"/>
    </source>
</evidence>
<dbReference type="PANTHER" id="PTHR22942">
    <property type="entry name" value="RECA/RAD51/RADA DNA STRAND-PAIRING FAMILY MEMBER"/>
    <property type="match status" value="1"/>
</dbReference>
<proteinExistence type="predicted"/>
<reference evidence="2" key="1">
    <citation type="journal article" date="2020" name="Stud. Mycol.">
        <title>101 Dothideomycetes genomes: a test case for predicting lifestyles and emergence of pathogens.</title>
        <authorList>
            <person name="Haridas S."/>
            <person name="Albert R."/>
            <person name="Binder M."/>
            <person name="Bloem J."/>
            <person name="Labutti K."/>
            <person name="Salamov A."/>
            <person name="Andreopoulos B."/>
            <person name="Baker S."/>
            <person name="Barry K."/>
            <person name="Bills G."/>
            <person name="Bluhm B."/>
            <person name="Cannon C."/>
            <person name="Castanera R."/>
            <person name="Culley D."/>
            <person name="Daum C."/>
            <person name="Ezra D."/>
            <person name="Gonzalez J."/>
            <person name="Henrissat B."/>
            <person name="Kuo A."/>
            <person name="Liang C."/>
            <person name="Lipzen A."/>
            <person name="Lutzoni F."/>
            <person name="Magnuson J."/>
            <person name="Mondo S."/>
            <person name="Nolan M."/>
            <person name="Ohm R."/>
            <person name="Pangilinan J."/>
            <person name="Park H.-J."/>
            <person name="Ramirez L."/>
            <person name="Alfaro M."/>
            <person name="Sun H."/>
            <person name="Tritt A."/>
            <person name="Yoshinaga Y."/>
            <person name="Zwiers L.-H."/>
            <person name="Turgeon B."/>
            <person name="Goodwin S."/>
            <person name="Spatafora J."/>
            <person name="Crous P."/>
            <person name="Grigoriev I."/>
        </authorList>
    </citation>
    <scope>NUCLEOTIDE SEQUENCE</scope>
    <source>
        <strain evidence="2">Tuck. ex Michener</strain>
    </source>
</reference>
<dbReference type="GO" id="GO:0008094">
    <property type="term" value="F:ATP-dependent activity, acting on DNA"/>
    <property type="evidence" value="ECO:0007669"/>
    <property type="project" value="TreeGrafter"/>
</dbReference>
<dbReference type="OrthoDB" id="10251254at2759"/>
<dbReference type="GO" id="GO:0000150">
    <property type="term" value="F:DNA strand exchange activity"/>
    <property type="evidence" value="ECO:0007669"/>
    <property type="project" value="TreeGrafter"/>
</dbReference>
<keyword evidence="3" id="KW-1185">Reference proteome</keyword>
<accession>A0A6A6HDW2</accession>
<organism evidence="2 3">
    <name type="scientific">Viridothelium virens</name>
    <name type="common">Speckled blister lichen</name>
    <name type="synonym">Trypethelium virens</name>
    <dbReference type="NCBI Taxonomy" id="1048519"/>
    <lineage>
        <taxon>Eukaryota</taxon>
        <taxon>Fungi</taxon>
        <taxon>Dikarya</taxon>
        <taxon>Ascomycota</taxon>
        <taxon>Pezizomycotina</taxon>
        <taxon>Dothideomycetes</taxon>
        <taxon>Dothideomycetes incertae sedis</taxon>
        <taxon>Trypetheliales</taxon>
        <taxon>Trypetheliaceae</taxon>
        <taxon>Viridothelium</taxon>
    </lineage>
</organism>
<dbReference type="EMBL" id="ML991787">
    <property type="protein sequence ID" value="KAF2236019.1"/>
    <property type="molecule type" value="Genomic_DNA"/>
</dbReference>
<dbReference type="GO" id="GO:0007131">
    <property type="term" value="P:reciprocal meiotic recombination"/>
    <property type="evidence" value="ECO:0007669"/>
    <property type="project" value="TreeGrafter"/>
</dbReference>
<feature type="domain" description="Rad51-like C-terminal" evidence="1">
    <location>
        <begin position="98"/>
        <end position="149"/>
    </location>
</feature>
<dbReference type="GO" id="GO:0003690">
    <property type="term" value="F:double-stranded DNA binding"/>
    <property type="evidence" value="ECO:0007669"/>
    <property type="project" value="TreeGrafter"/>
</dbReference>
<dbReference type="Pfam" id="PF08423">
    <property type="entry name" value="Rad51"/>
    <property type="match status" value="3"/>
</dbReference>